<gene>
    <name evidence="5" type="primary">gntR</name>
    <name evidence="5" type="ORF">JCM31185_12820</name>
</gene>
<dbReference type="SMART" id="SM00345">
    <property type="entry name" value="HTH_GNTR"/>
    <property type="match status" value="1"/>
</dbReference>
<evidence type="ECO:0000256" key="3">
    <source>
        <dbReference type="ARBA" id="ARBA00023163"/>
    </source>
</evidence>
<protein>
    <submittedName>
        <fullName evidence="5">Transcriptional regulator</fullName>
    </submittedName>
</protein>
<comment type="caution">
    <text evidence="5">The sequence shown here is derived from an EMBL/GenBank/DDBJ whole genome shotgun (WGS) entry which is preliminary data.</text>
</comment>
<organism evidence="5 6">
    <name type="scientific">Furfurilactobacillus curtus</name>
    <dbReference type="NCBI Taxonomy" id="1746200"/>
    <lineage>
        <taxon>Bacteria</taxon>
        <taxon>Bacillati</taxon>
        <taxon>Bacillota</taxon>
        <taxon>Bacilli</taxon>
        <taxon>Lactobacillales</taxon>
        <taxon>Lactobacillaceae</taxon>
        <taxon>Furfurilactobacillus</taxon>
    </lineage>
</organism>
<keyword evidence="3" id="KW-0804">Transcription</keyword>
<dbReference type="CDD" id="cd07377">
    <property type="entry name" value="WHTH_GntR"/>
    <property type="match status" value="1"/>
</dbReference>
<proteinExistence type="predicted"/>
<dbReference type="PANTHER" id="PTHR44846:SF5">
    <property type="entry name" value="HTH-TYPE TRANSCRIPTIONAL REGULATOR GMUR"/>
    <property type="match status" value="1"/>
</dbReference>
<dbReference type="SUPFAM" id="SSF46785">
    <property type="entry name" value="Winged helix' DNA-binding domain"/>
    <property type="match status" value="1"/>
</dbReference>
<dbReference type="Pfam" id="PF07702">
    <property type="entry name" value="UTRA"/>
    <property type="match status" value="1"/>
</dbReference>
<feature type="domain" description="HTH gntR-type" evidence="4">
    <location>
        <begin position="1"/>
        <end position="69"/>
    </location>
</feature>
<dbReference type="SUPFAM" id="SSF64288">
    <property type="entry name" value="Chorismate lyase-like"/>
    <property type="match status" value="1"/>
</dbReference>
<dbReference type="Pfam" id="PF00392">
    <property type="entry name" value="GntR"/>
    <property type="match status" value="1"/>
</dbReference>
<dbReference type="SMART" id="SM00866">
    <property type="entry name" value="UTRA"/>
    <property type="match status" value="1"/>
</dbReference>
<dbReference type="Gene3D" id="1.10.10.10">
    <property type="entry name" value="Winged helix-like DNA-binding domain superfamily/Winged helix DNA-binding domain"/>
    <property type="match status" value="1"/>
</dbReference>
<dbReference type="PROSITE" id="PS50949">
    <property type="entry name" value="HTH_GNTR"/>
    <property type="match status" value="1"/>
</dbReference>
<dbReference type="InterPro" id="IPR036388">
    <property type="entry name" value="WH-like_DNA-bd_sf"/>
</dbReference>
<keyword evidence="2" id="KW-0238">DNA-binding</keyword>
<dbReference type="Proteomes" id="UP001628078">
    <property type="component" value="Unassembled WGS sequence"/>
</dbReference>
<sequence>MKKYQYVVSQIQKRIENGLYPPQSLLPKQEELASEFSVSKMTIKRALDVLTHDGQIFKKSGLGTIVLGGTDLLESRDAPANAFDGLTMQQGSAHVTSKIIRFTSTSNVPEIVYQRLSLATTTPLYDIIRLRLLDGQPFILEHTYMPVEMMPSLSESVVKGSIYRYLHEDLKIDFGGARRRIQAAEAMDLDVKYLGAKINTPILEIEQVVWTSLGKNIEYSKSRNLYDTRAYNIIEINDG</sequence>
<reference evidence="5 6" key="1">
    <citation type="submission" date="2022-03" db="EMBL/GenBank/DDBJ databases">
        <title>Draft genome sequence of Furfurilactobacillus curtus JCM 31185.</title>
        <authorList>
            <person name="Suzuki S."/>
            <person name="Endo A."/>
            <person name="Kajikawa A."/>
        </authorList>
    </citation>
    <scope>NUCLEOTIDE SEQUENCE [LARGE SCALE GENOMIC DNA]</scope>
    <source>
        <strain evidence="5 6">JCM 31185</strain>
    </source>
</reference>
<evidence type="ECO:0000256" key="1">
    <source>
        <dbReference type="ARBA" id="ARBA00023015"/>
    </source>
</evidence>
<accession>A0ABQ5JN84</accession>
<dbReference type="InterPro" id="IPR036390">
    <property type="entry name" value="WH_DNA-bd_sf"/>
</dbReference>
<dbReference type="PANTHER" id="PTHR44846">
    <property type="entry name" value="MANNOSYL-D-GLYCERATE TRANSPORT/METABOLISM SYSTEM REPRESSOR MNGR-RELATED"/>
    <property type="match status" value="1"/>
</dbReference>
<keyword evidence="1" id="KW-0805">Transcription regulation</keyword>
<dbReference type="InterPro" id="IPR028978">
    <property type="entry name" value="Chorismate_lyase_/UTRA_dom_sf"/>
</dbReference>
<name>A0ABQ5JN84_9LACO</name>
<dbReference type="RefSeq" id="WP_407883752.1">
    <property type="nucleotide sequence ID" value="NZ_BQXO01000003.1"/>
</dbReference>
<evidence type="ECO:0000313" key="5">
    <source>
        <dbReference type="EMBL" id="GKT05994.1"/>
    </source>
</evidence>
<evidence type="ECO:0000313" key="6">
    <source>
        <dbReference type="Proteomes" id="UP001628078"/>
    </source>
</evidence>
<keyword evidence="6" id="KW-1185">Reference proteome</keyword>
<dbReference type="EMBL" id="BQXO01000003">
    <property type="protein sequence ID" value="GKT05994.1"/>
    <property type="molecule type" value="Genomic_DNA"/>
</dbReference>
<evidence type="ECO:0000256" key="2">
    <source>
        <dbReference type="ARBA" id="ARBA00023125"/>
    </source>
</evidence>
<evidence type="ECO:0000259" key="4">
    <source>
        <dbReference type="PROSITE" id="PS50949"/>
    </source>
</evidence>
<dbReference type="InterPro" id="IPR011663">
    <property type="entry name" value="UTRA"/>
</dbReference>
<dbReference type="InterPro" id="IPR050679">
    <property type="entry name" value="Bact_HTH_transcr_reg"/>
</dbReference>
<dbReference type="InterPro" id="IPR000524">
    <property type="entry name" value="Tscrpt_reg_HTH_GntR"/>
</dbReference>
<dbReference type="Gene3D" id="3.40.1410.10">
    <property type="entry name" value="Chorismate lyase-like"/>
    <property type="match status" value="1"/>
</dbReference>
<dbReference type="PRINTS" id="PR00035">
    <property type="entry name" value="HTHGNTR"/>
</dbReference>